<dbReference type="CDD" id="cd21156">
    <property type="entry name" value="PUA_eIF2d-like"/>
    <property type="match status" value="1"/>
</dbReference>
<dbReference type="VEuPathDB" id="FungiDB:MCYG_01230"/>
<evidence type="ECO:0000259" key="1">
    <source>
        <dbReference type="PROSITE" id="PS50296"/>
    </source>
</evidence>
<dbReference type="eggNOG" id="KOG2522">
    <property type="taxonomic scope" value="Eukaryota"/>
</dbReference>
<dbReference type="InterPro" id="IPR015947">
    <property type="entry name" value="PUA-like_sf"/>
</dbReference>
<dbReference type="InterPro" id="IPR001950">
    <property type="entry name" value="SUI1"/>
</dbReference>
<evidence type="ECO:0000313" key="2">
    <source>
        <dbReference type="EMBL" id="EEQ28342.1"/>
    </source>
</evidence>
<dbReference type="STRING" id="554155.C5FEL8"/>
<name>C5FEL8_ARTOC</name>
<dbReference type="PANTHER" id="PTHR12217:SF4">
    <property type="entry name" value="EUKARYOTIC TRANSLATION INITIATION FACTOR 2D"/>
    <property type="match status" value="1"/>
</dbReference>
<gene>
    <name evidence="2" type="ORF">MCYG_01230</name>
</gene>
<dbReference type="RefSeq" id="XP_002851126.1">
    <property type="nucleotide sequence ID" value="XM_002851080.1"/>
</dbReference>
<evidence type="ECO:0000313" key="3">
    <source>
        <dbReference type="Proteomes" id="UP000002035"/>
    </source>
</evidence>
<dbReference type="InterPro" id="IPR048248">
    <property type="entry name" value="PUA_eIF2d-like"/>
</dbReference>
<dbReference type="PANTHER" id="PTHR12217">
    <property type="entry name" value="EUKARYOTIC TRANSLATION INITIATION FACTOR 2D"/>
    <property type="match status" value="1"/>
</dbReference>
<dbReference type="CDD" id="cd11608">
    <property type="entry name" value="eIF2D_C"/>
    <property type="match status" value="1"/>
</dbReference>
<dbReference type="GO" id="GO:0001731">
    <property type="term" value="P:formation of translation preinitiation complex"/>
    <property type="evidence" value="ECO:0007669"/>
    <property type="project" value="InterPro"/>
</dbReference>
<dbReference type="OMA" id="MFLKPYR"/>
<dbReference type="HOGENOM" id="CLU_012487_1_1_1"/>
<dbReference type="Pfam" id="PF25304">
    <property type="entry name" value="WHD_eIF2D"/>
    <property type="match status" value="1"/>
</dbReference>
<protein>
    <submittedName>
        <fullName evidence="2">Ligatin</fullName>
    </submittedName>
</protein>
<dbReference type="Gene3D" id="3.30.780.10">
    <property type="entry name" value="SUI1-like domain"/>
    <property type="match status" value="1"/>
</dbReference>
<dbReference type="SUPFAM" id="SSF88697">
    <property type="entry name" value="PUA domain-like"/>
    <property type="match status" value="1"/>
</dbReference>
<dbReference type="AlphaFoldDB" id="C5FEL8"/>
<proteinExistence type="predicted"/>
<dbReference type="InterPro" id="IPR039757">
    <property type="entry name" value="EIF2D"/>
</dbReference>
<dbReference type="InterPro" id="IPR057429">
    <property type="entry name" value="WH_eIF2D"/>
</dbReference>
<dbReference type="InterPro" id="IPR036877">
    <property type="entry name" value="SUI1_dom_sf"/>
</dbReference>
<dbReference type="GeneID" id="9228667"/>
<feature type="domain" description="SUI1" evidence="1">
    <location>
        <begin position="569"/>
        <end position="643"/>
    </location>
</feature>
<dbReference type="EMBL" id="DS995701">
    <property type="protein sequence ID" value="EEQ28342.1"/>
    <property type="molecule type" value="Genomic_DNA"/>
</dbReference>
<dbReference type="Proteomes" id="UP000002035">
    <property type="component" value="Unassembled WGS sequence"/>
</dbReference>
<dbReference type="Pfam" id="PF26292">
    <property type="entry name" value="PUA_elF2D"/>
    <property type="match status" value="1"/>
</dbReference>
<dbReference type="InterPro" id="IPR039759">
    <property type="entry name" value="eIF2D_SUI1"/>
</dbReference>
<dbReference type="OrthoDB" id="199771at2759"/>
<reference evidence="3" key="1">
    <citation type="journal article" date="2012" name="MBio">
        <title>Comparative genome analysis of Trichophyton rubrum and related dermatophytes reveals candidate genes involved in infection.</title>
        <authorList>
            <person name="Martinez D.A."/>
            <person name="Oliver B.G."/>
            <person name="Graeser Y."/>
            <person name="Goldberg J.M."/>
            <person name="Li W."/>
            <person name="Martinez-Rossi N.M."/>
            <person name="Monod M."/>
            <person name="Shelest E."/>
            <person name="Barton R.C."/>
            <person name="Birch E."/>
            <person name="Brakhage A.A."/>
            <person name="Chen Z."/>
            <person name="Gurr S.J."/>
            <person name="Heiman D."/>
            <person name="Heitman J."/>
            <person name="Kosti I."/>
            <person name="Rossi A."/>
            <person name="Saif S."/>
            <person name="Samalova M."/>
            <person name="Saunders C.W."/>
            <person name="Shea T."/>
            <person name="Summerbell R.C."/>
            <person name="Xu J."/>
            <person name="Young S."/>
            <person name="Zeng Q."/>
            <person name="Birren B.W."/>
            <person name="Cuomo C.A."/>
            <person name="White T.C."/>
        </authorList>
    </citation>
    <scope>NUCLEOTIDE SEQUENCE [LARGE SCALE GENOMIC DNA]</scope>
    <source>
        <strain evidence="3">ATCC MYA-4605 / CBS 113480</strain>
    </source>
</reference>
<dbReference type="GO" id="GO:0003743">
    <property type="term" value="F:translation initiation factor activity"/>
    <property type="evidence" value="ECO:0007669"/>
    <property type="project" value="InterPro"/>
</dbReference>
<sequence>MYAEYSLLWTLSQGVVDEVAVSRLINKFIKPLAPLRSSDRRKIADKIIQEYKVSVPEAPAAQPEADEASTQAAITTPSLASIRNSLLPENTLAGKFTTTAGPDLQLVHGTVYVGTHPDGEERVLWVRLEQGPGTDGRIYPTVYSLWRNPGLVPLICTTSHVMEKLYNGADLMTPGLANGPPFPTGAVKGAVVAVSSLNKPSVPTFVGVCEVDIASLTQVQGAKGHAVRGIQWEGDELWSWGSAGKPGQPSPDHLDGWIASTENVEEKLQDLDLGDEEDMNGGVEGGVLINEAQEAEDEDDQLPPPTTKEIDDVFEKAFLYALYQHKKDNPRDQNHGLSFPIQPSFVISNLITPFLPIFSPEQAQYYQIKKTSWKNVKKFIKHLDKMKLLKSKDRGGETIVMDVDFDDIQVDQFVPYRLPKKTSSGGAKAKIGPGNTAGSVSLEQVNVKTLYRPSPKLVPELFPALSTTDVNNYYSASDVSKRLNDYISSQDPPIISSSNPRLLKLNAFIGNKIIPSNDIGTLSRGTITRDALLKKLLEEPSLCAPYHAILKPNQTLSDVKPKPGALPKATITVERRTGTKLGTKVAGLDRFGISPQLLADELSKKCASSTSVSQALGGAKGEMEVFLQGDHRGVVEKLLVDKGLKSQWISVVDKSQKKK</sequence>
<dbReference type="Pfam" id="PF01253">
    <property type="entry name" value="SUI1"/>
    <property type="match status" value="1"/>
</dbReference>
<dbReference type="SUPFAM" id="SSF55159">
    <property type="entry name" value="eIF1-like"/>
    <property type="match status" value="1"/>
</dbReference>
<organism evidence="2 3">
    <name type="scientific">Arthroderma otae (strain ATCC MYA-4605 / CBS 113480)</name>
    <name type="common">Microsporum canis</name>
    <dbReference type="NCBI Taxonomy" id="554155"/>
    <lineage>
        <taxon>Eukaryota</taxon>
        <taxon>Fungi</taxon>
        <taxon>Dikarya</taxon>
        <taxon>Ascomycota</taxon>
        <taxon>Pezizomycotina</taxon>
        <taxon>Eurotiomycetes</taxon>
        <taxon>Eurotiomycetidae</taxon>
        <taxon>Onygenales</taxon>
        <taxon>Arthrodermataceae</taxon>
        <taxon>Microsporum</taxon>
    </lineage>
</organism>
<accession>C5FEL8</accession>
<dbReference type="Gene3D" id="3.10.400.20">
    <property type="match status" value="1"/>
</dbReference>
<dbReference type="PROSITE" id="PS50296">
    <property type="entry name" value="SUI1"/>
    <property type="match status" value="1"/>
</dbReference>
<keyword evidence="3" id="KW-1185">Reference proteome</keyword>